<evidence type="ECO:0000259" key="2">
    <source>
        <dbReference type="Pfam" id="PF06972"/>
    </source>
</evidence>
<dbReference type="EMBL" id="JBDFQZ010000009">
    <property type="protein sequence ID" value="KAK9691230.1"/>
    <property type="molecule type" value="Genomic_DNA"/>
</dbReference>
<name>A0AAW1IPH4_SAPOF</name>
<feature type="region of interest" description="Disordered" evidence="1">
    <location>
        <begin position="470"/>
        <end position="506"/>
    </location>
</feature>
<evidence type="ECO:0000313" key="4">
    <source>
        <dbReference type="Proteomes" id="UP001443914"/>
    </source>
</evidence>
<dbReference type="InterPro" id="IPR009060">
    <property type="entry name" value="UBA-like_sf"/>
</dbReference>
<feature type="compositionally biased region" description="Basic and acidic residues" evidence="1">
    <location>
        <begin position="69"/>
        <end position="86"/>
    </location>
</feature>
<comment type="caution">
    <text evidence="3">The sequence shown here is derived from an EMBL/GenBank/DDBJ whole genome shotgun (WGS) entry which is preliminary data.</text>
</comment>
<feature type="domain" description="GBF-interacting protein 1 N-terminal" evidence="2">
    <location>
        <begin position="11"/>
        <end position="70"/>
    </location>
</feature>
<evidence type="ECO:0000256" key="1">
    <source>
        <dbReference type="SAM" id="MobiDB-lite"/>
    </source>
</evidence>
<feature type="compositionally biased region" description="Gly residues" evidence="1">
    <location>
        <begin position="90"/>
        <end position="99"/>
    </location>
</feature>
<dbReference type="PANTHER" id="PTHR46775:SF1">
    <property type="entry name" value="FLOCCULATION PROTEIN (DUF1296)"/>
    <property type="match status" value="1"/>
</dbReference>
<feature type="compositionally biased region" description="Low complexity" evidence="1">
    <location>
        <begin position="472"/>
        <end position="486"/>
    </location>
</feature>
<feature type="compositionally biased region" description="Low complexity" evidence="1">
    <location>
        <begin position="288"/>
        <end position="309"/>
    </location>
</feature>
<dbReference type="SUPFAM" id="SSF46934">
    <property type="entry name" value="UBA-like"/>
    <property type="match status" value="1"/>
</dbReference>
<dbReference type="InterPro" id="IPR009719">
    <property type="entry name" value="GIP1_N"/>
</dbReference>
<dbReference type="GO" id="GO:0051082">
    <property type="term" value="F:unfolded protein binding"/>
    <property type="evidence" value="ECO:0007669"/>
    <property type="project" value="TreeGrafter"/>
</dbReference>
<dbReference type="PANTHER" id="PTHR46775">
    <property type="entry name" value="FLOCCULATION PROTEIN (DUF1296)"/>
    <property type="match status" value="1"/>
</dbReference>
<feature type="compositionally biased region" description="Low complexity" evidence="1">
    <location>
        <begin position="127"/>
        <end position="140"/>
    </location>
</feature>
<protein>
    <recommendedName>
        <fullName evidence="2">GBF-interacting protein 1 N-terminal domain-containing protein</fullName>
    </recommendedName>
</protein>
<reference evidence="3" key="1">
    <citation type="submission" date="2024-03" db="EMBL/GenBank/DDBJ databases">
        <title>WGS assembly of Saponaria officinalis var. Norfolk2.</title>
        <authorList>
            <person name="Jenkins J."/>
            <person name="Shu S."/>
            <person name="Grimwood J."/>
            <person name="Barry K."/>
            <person name="Goodstein D."/>
            <person name="Schmutz J."/>
            <person name="Leebens-Mack J."/>
            <person name="Osbourn A."/>
        </authorList>
    </citation>
    <scope>NUCLEOTIDE SEQUENCE [LARGE SCALE GENOMIC DNA]</scope>
    <source>
        <strain evidence="3">JIC</strain>
    </source>
</reference>
<dbReference type="InterPro" id="IPR044277">
    <property type="entry name" value="GIP1"/>
</dbReference>
<organism evidence="3 4">
    <name type="scientific">Saponaria officinalis</name>
    <name type="common">Common soapwort</name>
    <name type="synonym">Lychnis saponaria</name>
    <dbReference type="NCBI Taxonomy" id="3572"/>
    <lineage>
        <taxon>Eukaryota</taxon>
        <taxon>Viridiplantae</taxon>
        <taxon>Streptophyta</taxon>
        <taxon>Embryophyta</taxon>
        <taxon>Tracheophyta</taxon>
        <taxon>Spermatophyta</taxon>
        <taxon>Magnoliopsida</taxon>
        <taxon>eudicotyledons</taxon>
        <taxon>Gunneridae</taxon>
        <taxon>Pentapetalae</taxon>
        <taxon>Caryophyllales</taxon>
        <taxon>Caryophyllaceae</taxon>
        <taxon>Caryophylleae</taxon>
        <taxon>Saponaria</taxon>
    </lineage>
</organism>
<keyword evidence="4" id="KW-1185">Reference proteome</keyword>
<proteinExistence type="predicted"/>
<dbReference type="AlphaFoldDB" id="A0AAW1IPH4"/>
<sequence length="854" mass="91011">MSSGIKASSSIPNNVRKMIQNLKEIYLNHTDDEIYAILKECNMDPNETAQKLLHQDTFHEVKRRRYRKPERLFSKQTNREIVESRRSGPPGRGGRGGRGYHLSHGSVQEAGDGRNTSFRKENGFVHASSKASSNSSVAVAHEGKRKDKSSPATEVANGPVGVFSGGTEHSDASNVLPETVTKQPEIFTRPRSRSGGGKRSNLISGPKAQCVSAATFSGVCSPASDPVLVPTNDTRVSAVGAIKREVGIQRSPVEMTSNIFAEHKSNASKLGGKSQGAGKSQATEILQSSSLNHGSSSSSRPSSNYGSRSQHGMGSLKVGPNKEWKPKPMNTNTVQSPKSPAASESTVILPETCSHSQPSERTNESEEAITKLQQELEGLHVRDAQHVIIPSHIHVPEAVRTGLSFGSFDAAFVIHPKHPTEPENEVSKTVSQVNQGKEDLVEEQTSSQNTLTPADGVEYADCSSISEQAETLSPDVVAPSSSVPDLSDSKEMTNVPQNSSIHSSSSYSFDVMPPIIGNHLGQMEGSETQARDVSRAPGFVVRQPVDSSSFYAQFYRPASDNDGRVSPFGNHGVASKYGALPSQSSASLSESGNTMVLPTQGPPLATQASGVMPSSITVTQQPLPIFRHPAGIHMPHYPPNLIPYGHYFSPFYVPPPAMHQFLGNNPFPQQAQPGNLYPPPPAPSAPTALKFPLSQYKPGNNAGNSAHMGVGGGYGPYGVSPTGFNPGPPPAPGNGTTSEDLAASHFKDNVYITGQQTEGSAVWFQGPGRDMSSLPANAFYNLHPQGQHVTYAPTQAGQAPYAGIFHPGQAVTAATVHPLLQQSQAMPGTVDMVGATGSVYQQPQHGQINWPNNY</sequence>
<feature type="region of interest" description="Disordered" evidence="1">
    <location>
        <begin position="67"/>
        <end position="204"/>
    </location>
</feature>
<accession>A0AAW1IPH4</accession>
<dbReference type="Proteomes" id="UP001443914">
    <property type="component" value="Unassembled WGS sequence"/>
</dbReference>
<feature type="region of interest" description="Disordered" evidence="1">
    <location>
        <begin position="288"/>
        <end position="345"/>
    </location>
</feature>
<gene>
    <name evidence="3" type="ORF">RND81_09G184300</name>
</gene>
<evidence type="ECO:0000313" key="3">
    <source>
        <dbReference type="EMBL" id="KAK9691230.1"/>
    </source>
</evidence>
<feature type="compositionally biased region" description="Polar residues" evidence="1">
    <location>
        <begin position="329"/>
        <end position="345"/>
    </location>
</feature>
<dbReference type="Pfam" id="PF06972">
    <property type="entry name" value="GIP1_N"/>
    <property type="match status" value="1"/>
</dbReference>